<accession>A0A2K3DAA2</accession>
<evidence type="ECO:0000313" key="2">
    <source>
        <dbReference type="Proteomes" id="UP000006906"/>
    </source>
</evidence>
<reference evidence="1 2" key="1">
    <citation type="journal article" date="2007" name="Science">
        <title>The Chlamydomonas genome reveals the evolution of key animal and plant functions.</title>
        <authorList>
            <person name="Merchant S.S."/>
            <person name="Prochnik S.E."/>
            <person name="Vallon O."/>
            <person name="Harris E.H."/>
            <person name="Karpowicz S.J."/>
            <person name="Witman G.B."/>
            <person name="Terry A."/>
            <person name="Salamov A."/>
            <person name="Fritz-Laylin L.K."/>
            <person name="Marechal-Drouard L."/>
            <person name="Marshall W.F."/>
            <person name="Qu L.H."/>
            <person name="Nelson D.R."/>
            <person name="Sanderfoot A.A."/>
            <person name="Spalding M.H."/>
            <person name="Kapitonov V.V."/>
            <person name="Ren Q."/>
            <person name="Ferris P."/>
            <person name="Lindquist E."/>
            <person name="Shapiro H."/>
            <person name="Lucas S.M."/>
            <person name="Grimwood J."/>
            <person name="Schmutz J."/>
            <person name="Cardol P."/>
            <person name="Cerutti H."/>
            <person name="Chanfreau G."/>
            <person name="Chen C.L."/>
            <person name="Cognat V."/>
            <person name="Croft M.T."/>
            <person name="Dent R."/>
            <person name="Dutcher S."/>
            <person name="Fernandez E."/>
            <person name="Fukuzawa H."/>
            <person name="Gonzalez-Ballester D."/>
            <person name="Gonzalez-Halphen D."/>
            <person name="Hallmann A."/>
            <person name="Hanikenne M."/>
            <person name="Hippler M."/>
            <person name="Inwood W."/>
            <person name="Jabbari K."/>
            <person name="Kalanon M."/>
            <person name="Kuras R."/>
            <person name="Lefebvre P.A."/>
            <person name="Lemaire S.D."/>
            <person name="Lobanov A.V."/>
            <person name="Lohr M."/>
            <person name="Manuell A."/>
            <person name="Meier I."/>
            <person name="Mets L."/>
            <person name="Mittag M."/>
            <person name="Mittelmeier T."/>
            <person name="Moroney J.V."/>
            <person name="Moseley J."/>
            <person name="Napoli C."/>
            <person name="Nedelcu A.M."/>
            <person name="Niyogi K."/>
            <person name="Novoselov S.V."/>
            <person name="Paulsen I.T."/>
            <person name="Pazour G."/>
            <person name="Purton S."/>
            <person name="Ral J.P."/>
            <person name="Riano-Pachon D.M."/>
            <person name="Riekhof W."/>
            <person name="Rymarquis L."/>
            <person name="Schroda M."/>
            <person name="Stern D."/>
            <person name="Umen J."/>
            <person name="Willows R."/>
            <person name="Wilson N."/>
            <person name="Zimmer S.L."/>
            <person name="Allmer J."/>
            <person name="Balk J."/>
            <person name="Bisova K."/>
            <person name="Chen C.J."/>
            <person name="Elias M."/>
            <person name="Gendler K."/>
            <person name="Hauser C."/>
            <person name="Lamb M.R."/>
            <person name="Ledford H."/>
            <person name="Long J.C."/>
            <person name="Minagawa J."/>
            <person name="Page M.D."/>
            <person name="Pan J."/>
            <person name="Pootakham W."/>
            <person name="Roje S."/>
            <person name="Rose A."/>
            <person name="Stahlberg E."/>
            <person name="Terauchi A.M."/>
            <person name="Yang P."/>
            <person name="Ball S."/>
            <person name="Bowler C."/>
            <person name="Dieckmann C.L."/>
            <person name="Gladyshev V.N."/>
            <person name="Green P."/>
            <person name="Jorgensen R."/>
            <person name="Mayfield S."/>
            <person name="Mueller-Roeber B."/>
            <person name="Rajamani S."/>
            <person name="Sayre R.T."/>
            <person name="Brokstein P."/>
            <person name="Dubchak I."/>
            <person name="Goodstein D."/>
            <person name="Hornick L."/>
            <person name="Huang Y.W."/>
            <person name="Jhaveri J."/>
            <person name="Luo Y."/>
            <person name="Martinez D."/>
            <person name="Ngau W.C."/>
            <person name="Otillar B."/>
            <person name="Poliakov A."/>
            <person name="Porter A."/>
            <person name="Szajkowski L."/>
            <person name="Werner G."/>
            <person name="Zhou K."/>
            <person name="Grigoriev I.V."/>
            <person name="Rokhsar D.S."/>
            <person name="Grossman A.R."/>
        </authorList>
    </citation>
    <scope>NUCLEOTIDE SEQUENCE [LARGE SCALE GENOMIC DNA]</scope>
    <source>
        <strain evidence="2">CC-503</strain>
    </source>
</reference>
<dbReference type="Proteomes" id="UP000006906">
    <property type="component" value="Chromosome 10"/>
</dbReference>
<dbReference type="ExpressionAtlas" id="A0A2K3DAA2">
    <property type="expression patterns" value="baseline and differential"/>
</dbReference>
<sequence length="331" mass="36029">MAAVMAELCSYREVPAALLVREHGDKVFTPHVQGCVLMAKPGRPYMVAADIGRAAGIVSTSKKKEDVLWPHGIQCADNTFVWPAKLTWVSLLRALLYALKTHCVPVEQGQWSPADLALVRAALGVWAVGFSDSLLRDLLSLAVILANVCLGDDCDDSCHLCSYMAAHARFCQALRAVHPVVHSMEAALAYIASTGHGVAGGSAGSGDFAARMKAAKRDTSDPLEVQRARGATDASAATKEKLGYEPGQTKWAAAGEASAAARGQSSVRKFMPDIHAWFMENWRDEKKRGKWEAVVAALPQVKDANVDSLRTVYGRWKREQEKEEKEEKKEQ</sequence>
<dbReference type="KEGG" id="cre:CHLRE_10g437700v5"/>
<organism evidence="1 2">
    <name type="scientific">Chlamydomonas reinhardtii</name>
    <name type="common">Chlamydomonas smithii</name>
    <dbReference type="NCBI Taxonomy" id="3055"/>
    <lineage>
        <taxon>Eukaryota</taxon>
        <taxon>Viridiplantae</taxon>
        <taxon>Chlorophyta</taxon>
        <taxon>core chlorophytes</taxon>
        <taxon>Chlorophyceae</taxon>
        <taxon>CS clade</taxon>
        <taxon>Chlamydomonadales</taxon>
        <taxon>Chlamydomonadaceae</taxon>
        <taxon>Chlamydomonas</taxon>
    </lineage>
</organism>
<gene>
    <name evidence="1" type="ORF">CHLRE_10g437700v5</name>
</gene>
<dbReference type="EMBL" id="CM008971">
    <property type="protein sequence ID" value="PNW77462.1"/>
    <property type="molecule type" value="Genomic_DNA"/>
</dbReference>
<keyword evidence="2" id="KW-1185">Reference proteome</keyword>
<dbReference type="Gramene" id="PNW77462">
    <property type="protein sequence ID" value="PNW77462"/>
    <property type="gene ID" value="CHLRE_10g437700v5"/>
</dbReference>
<dbReference type="InParanoid" id="A0A2K3DAA2"/>
<dbReference type="RefSeq" id="XP_042920143.1">
    <property type="nucleotide sequence ID" value="XM_043066746.1"/>
</dbReference>
<dbReference type="AlphaFoldDB" id="A0A2K3DAA2"/>
<dbReference type="PaxDb" id="3055-EDP05832"/>
<name>A0A2K3DAA2_CHLRE</name>
<protein>
    <submittedName>
        <fullName evidence="1">Uncharacterized protein</fullName>
    </submittedName>
</protein>
<proteinExistence type="predicted"/>
<dbReference type="GeneID" id="5716055"/>
<evidence type="ECO:0000313" key="1">
    <source>
        <dbReference type="EMBL" id="PNW77462.1"/>
    </source>
</evidence>